<dbReference type="EMBL" id="MN094788">
    <property type="protein sequence ID" value="QDH83617.1"/>
    <property type="molecule type" value="Genomic_DNA"/>
</dbReference>
<dbReference type="RefSeq" id="YP_009903816.1">
    <property type="nucleotide sequence ID" value="NC_049849.1"/>
</dbReference>
<proteinExistence type="predicted"/>
<evidence type="ECO:0000313" key="2">
    <source>
        <dbReference type="Proteomes" id="UP000320799"/>
    </source>
</evidence>
<organism evidence="1 2">
    <name type="scientific">Achromobacter phage Motura</name>
    <dbReference type="NCBI Taxonomy" id="2591403"/>
    <lineage>
        <taxon>Viruses</taxon>
        <taxon>Duplodnaviria</taxon>
        <taxon>Heunggongvirae</taxon>
        <taxon>Uroviricota</taxon>
        <taxon>Caudoviricetes</taxon>
        <taxon>Moturavirus</taxon>
        <taxon>Moturavirus motura</taxon>
    </lineage>
</organism>
<dbReference type="GeneID" id="56136092"/>
<reference evidence="1 2" key="1">
    <citation type="submission" date="2019-06" db="EMBL/GenBank/DDBJ databases">
        <authorList>
            <person name="Kincaid V.D."/>
            <person name="Fuller A."/>
            <person name="Hodges K."/>
            <person name="Bansal M."/>
            <person name="Essig J."/>
            <person name="Johnson A."/>
        </authorList>
    </citation>
    <scope>NUCLEOTIDE SEQUENCE [LARGE SCALE GENOMIC DNA]</scope>
</reference>
<dbReference type="Proteomes" id="UP000320799">
    <property type="component" value="Segment"/>
</dbReference>
<accession>A0A514CT05</accession>
<protein>
    <submittedName>
        <fullName evidence="1">Uncharacterized protein</fullName>
    </submittedName>
</protein>
<keyword evidence="2" id="KW-1185">Reference proteome</keyword>
<dbReference type="KEGG" id="vg:56136092"/>
<sequence length="86" mass="9178">MRIQARARLKASAVNEVHDILNAAGLAAEVSSQGLAIDNDPDDVERAITALEAEGAIVEQDSETCWCVTMPSTPDKVYFYTVGNPG</sequence>
<evidence type="ECO:0000313" key="1">
    <source>
        <dbReference type="EMBL" id="QDH83617.1"/>
    </source>
</evidence>
<name>A0A514CT05_9CAUD</name>